<gene>
    <name evidence="3" type="ORF">ACFOEN_03990</name>
</gene>
<reference evidence="4" key="1">
    <citation type="journal article" date="2019" name="Int. J. Syst. Evol. Microbiol.">
        <title>The Global Catalogue of Microorganisms (GCM) 10K type strain sequencing project: providing services to taxonomists for standard genome sequencing and annotation.</title>
        <authorList>
            <consortium name="The Broad Institute Genomics Platform"/>
            <consortium name="The Broad Institute Genome Sequencing Center for Infectious Disease"/>
            <person name="Wu L."/>
            <person name="Ma J."/>
        </authorList>
    </citation>
    <scope>NUCLEOTIDE SEQUENCE [LARGE SCALE GENOMIC DNA]</scope>
    <source>
        <strain evidence="4">KCTC 52168</strain>
    </source>
</reference>
<organism evidence="3 4">
    <name type="scientific">Piscinibacterium candidicorallinum</name>
    <dbReference type="NCBI Taxonomy" id="1793872"/>
    <lineage>
        <taxon>Bacteria</taxon>
        <taxon>Pseudomonadati</taxon>
        <taxon>Pseudomonadota</taxon>
        <taxon>Betaproteobacteria</taxon>
        <taxon>Burkholderiales</taxon>
        <taxon>Piscinibacterium</taxon>
    </lineage>
</organism>
<dbReference type="Proteomes" id="UP001595556">
    <property type="component" value="Unassembled WGS sequence"/>
</dbReference>
<keyword evidence="1" id="KW-0732">Signal</keyword>
<keyword evidence="4" id="KW-1185">Reference proteome</keyword>
<evidence type="ECO:0000256" key="1">
    <source>
        <dbReference type="SAM" id="SignalP"/>
    </source>
</evidence>
<evidence type="ECO:0000259" key="2">
    <source>
        <dbReference type="Pfam" id="PF15631"/>
    </source>
</evidence>
<dbReference type="Pfam" id="PF15631">
    <property type="entry name" value="Imm-NTF2-2"/>
    <property type="match status" value="1"/>
</dbReference>
<feature type="signal peptide" evidence="1">
    <location>
        <begin position="1"/>
        <end position="21"/>
    </location>
</feature>
<feature type="chain" id="PRO_5046673256" evidence="1">
    <location>
        <begin position="22"/>
        <end position="105"/>
    </location>
</feature>
<evidence type="ECO:0000313" key="3">
    <source>
        <dbReference type="EMBL" id="MFC3146799.1"/>
    </source>
</evidence>
<accession>A0ABV7H2X6</accession>
<dbReference type="EMBL" id="JBHRTI010000003">
    <property type="protein sequence ID" value="MFC3146799.1"/>
    <property type="molecule type" value="Genomic_DNA"/>
</dbReference>
<feature type="domain" description="NTF2 fold" evidence="2">
    <location>
        <begin position="39"/>
        <end position="105"/>
    </location>
</feature>
<name>A0ABV7H2X6_9BURK</name>
<dbReference type="RefSeq" id="WP_377301304.1">
    <property type="nucleotide sequence ID" value="NZ_CP180191.1"/>
</dbReference>
<evidence type="ECO:0000313" key="4">
    <source>
        <dbReference type="Proteomes" id="UP001595556"/>
    </source>
</evidence>
<protein>
    <submittedName>
        <fullName evidence="3">YbbC/YhhH family protein</fullName>
    </submittedName>
</protein>
<sequence>MNKRTLNIAIALLLFIPAAYSQSPHNFKPARGYVPDAGTAIKIAVAVWEPIYGQEQISRQKPFKAVLVNGTWIVEGTLPKNSLGGVAVAEIAQDDGKILRVGHGK</sequence>
<dbReference type="InterPro" id="IPR028921">
    <property type="entry name" value="NTF2_fold_dom"/>
</dbReference>
<comment type="caution">
    <text evidence="3">The sequence shown here is derived from an EMBL/GenBank/DDBJ whole genome shotgun (WGS) entry which is preliminary data.</text>
</comment>
<proteinExistence type="predicted"/>